<dbReference type="Proteomes" id="UP000001343">
    <property type="component" value="Unassembled WGS sequence"/>
</dbReference>
<evidence type="ECO:0000256" key="1">
    <source>
        <dbReference type="ARBA" id="ARBA00009924"/>
    </source>
</evidence>
<sequence length="250" mass="30117">MRLKEIDTLPPKNKIKEKTLQKTEKYIRNLSHLQEKLYAQKKYSILVLLQGVDTSGKDGTIKHVFGGINPQGCYVKSWAKPNSEETQFDFLWRIHKFVPPKGMIYIHNRSHYEDVLMPNIQSKLSVKRIKERMKSIRDFEEHLSRENKTVILKFFLHISKKEQRERIQERLYNPNKNWKYDPSDQTTQDRWEDYQSAYEMILNDKNQIKEWNLIPSDKKWFRNYQVAKILCKELKKVVSLKNDQGHIQHR</sequence>
<dbReference type="InterPro" id="IPR022488">
    <property type="entry name" value="PPK2-related"/>
</dbReference>
<dbReference type="PANTHER" id="PTHR34383:SF3">
    <property type="entry name" value="POLYPHOSPHATE:AMP PHOSPHOTRANSFERASE"/>
    <property type="match status" value="1"/>
</dbReference>
<dbReference type="GO" id="GO:0006797">
    <property type="term" value="P:polyphosphate metabolic process"/>
    <property type="evidence" value="ECO:0007669"/>
    <property type="project" value="InterPro"/>
</dbReference>
<proteinExistence type="inferred from homology"/>
<dbReference type="EMBL" id="AKWM02000002">
    <property type="protein sequence ID" value="EKS02097.1"/>
    <property type="molecule type" value="Genomic_DNA"/>
</dbReference>
<evidence type="ECO:0000313" key="5">
    <source>
        <dbReference type="EMBL" id="EKS02097.1"/>
    </source>
</evidence>
<name>A0AA87MT64_9LEPT</name>
<reference evidence="5 6" key="1">
    <citation type="journal article" date="2014" name="Int. J. Syst. Evol. Microbiol.">
        <title>Leptospira mayottensis sp. nov., a pathogenic species of the genus Leptospira isolated from humans.</title>
        <authorList>
            <person name="Bourhy P."/>
            <person name="Collet L."/>
            <person name="Brisse S."/>
            <person name="Picardeau M."/>
        </authorList>
    </citation>
    <scope>NUCLEOTIDE SEQUENCE [LARGE SCALE GENOMIC DNA]</scope>
    <source>
        <strain evidence="5 6">200901122</strain>
    </source>
</reference>
<comment type="caution">
    <text evidence="5">The sequence shown here is derived from an EMBL/GenBank/DDBJ whole genome shotgun (WGS) entry which is preliminary data.</text>
</comment>
<gene>
    <name evidence="5" type="ORF">LEP1GSC125_0840</name>
</gene>
<dbReference type="Pfam" id="PF03976">
    <property type="entry name" value="PPK2"/>
    <property type="match status" value="1"/>
</dbReference>
<keyword evidence="3" id="KW-0418">Kinase</keyword>
<keyword evidence="2 5" id="KW-0808">Transferase</keyword>
<dbReference type="PANTHER" id="PTHR34383">
    <property type="entry name" value="POLYPHOSPHATE:AMP PHOSPHOTRANSFERASE-RELATED"/>
    <property type="match status" value="1"/>
</dbReference>
<dbReference type="InterPro" id="IPR016898">
    <property type="entry name" value="Polyphosphate_phosphotransfera"/>
</dbReference>
<evidence type="ECO:0000259" key="4">
    <source>
        <dbReference type="Pfam" id="PF03976"/>
    </source>
</evidence>
<dbReference type="RefSeq" id="WP_002760391.1">
    <property type="nucleotide sequence ID" value="NZ_AKWM02000002.1"/>
</dbReference>
<dbReference type="PIRSF" id="PIRSF028756">
    <property type="entry name" value="PPK2_prd"/>
    <property type="match status" value="1"/>
</dbReference>
<feature type="domain" description="Polyphosphate kinase-2-related" evidence="4">
    <location>
        <begin position="16"/>
        <end position="236"/>
    </location>
</feature>
<organism evidence="5 6">
    <name type="scientific">Leptospira mayottensis 200901122</name>
    <dbReference type="NCBI Taxonomy" id="1193010"/>
    <lineage>
        <taxon>Bacteria</taxon>
        <taxon>Pseudomonadati</taxon>
        <taxon>Spirochaetota</taxon>
        <taxon>Spirochaetia</taxon>
        <taxon>Leptospirales</taxon>
        <taxon>Leptospiraceae</taxon>
        <taxon>Leptospira</taxon>
    </lineage>
</organism>
<evidence type="ECO:0000256" key="3">
    <source>
        <dbReference type="ARBA" id="ARBA00022777"/>
    </source>
</evidence>
<evidence type="ECO:0000256" key="2">
    <source>
        <dbReference type="ARBA" id="ARBA00022679"/>
    </source>
</evidence>
<dbReference type="NCBIfam" id="TIGR03709">
    <property type="entry name" value="PPK2_rel_1"/>
    <property type="match status" value="1"/>
</dbReference>
<dbReference type="SUPFAM" id="SSF52540">
    <property type="entry name" value="P-loop containing nucleoside triphosphate hydrolases"/>
    <property type="match status" value="1"/>
</dbReference>
<accession>A0AA87MT64</accession>
<dbReference type="Gene3D" id="3.40.50.300">
    <property type="entry name" value="P-loop containing nucleotide triphosphate hydrolases"/>
    <property type="match status" value="1"/>
</dbReference>
<dbReference type="InterPro" id="IPR027417">
    <property type="entry name" value="P-loop_NTPase"/>
</dbReference>
<comment type="similarity">
    <text evidence="1">Belongs to the polyphosphate kinase 2 (PPK2) family. Class I subfamily.</text>
</comment>
<dbReference type="InterPro" id="IPR022300">
    <property type="entry name" value="PPK2-rel_1"/>
</dbReference>
<dbReference type="AlphaFoldDB" id="A0AA87MT64"/>
<evidence type="ECO:0000313" key="6">
    <source>
        <dbReference type="Proteomes" id="UP000001343"/>
    </source>
</evidence>
<dbReference type="GO" id="GO:0008976">
    <property type="term" value="F:polyphosphate kinase activity"/>
    <property type="evidence" value="ECO:0007669"/>
    <property type="project" value="InterPro"/>
</dbReference>
<protein>
    <submittedName>
        <fullName evidence="5">Polyphosphate:nucleotide phosphotransferase, PPK2 family</fullName>
        <ecNumber evidence="5">2.7.4.-</ecNumber>
    </submittedName>
</protein>
<dbReference type="EC" id="2.7.4.-" evidence="5"/>